<evidence type="ECO:0000313" key="1">
    <source>
        <dbReference type="EMBL" id="ETR72780.1"/>
    </source>
</evidence>
<accession>A0A1V1PD94</accession>
<name>A0A1V1PD94_9BACT</name>
<comment type="caution">
    <text evidence="1">The sequence shown here is derived from an EMBL/GenBank/DDBJ whole genome shotgun (WGS) entry which is preliminary data.</text>
</comment>
<dbReference type="Proteomes" id="UP000189670">
    <property type="component" value="Unassembled WGS sequence"/>
</dbReference>
<protein>
    <submittedName>
        <fullName evidence="1">Uncharacterized protein</fullName>
    </submittedName>
</protein>
<dbReference type="EMBL" id="ATBP01000113">
    <property type="protein sequence ID" value="ETR72780.1"/>
    <property type="molecule type" value="Genomic_DNA"/>
</dbReference>
<dbReference type="AlphaFoldDB" id="A0A1V1PD94"/>
<reference evidence="2" key="1">
    <citation type="submission" date="2012-11" db="EMBL/GenBank/DDBJ databases">
        <authorList>
            <person name="Lucero-Rivera Y.E."/>
            <person name="Tovar-Ramirez D."/>
        </authorList>
    </citation>
    <scope>NUCLEOTIDE SEQUENCE [LARGE SCALE GENOMIC DNA]</scope>
    <source>
        <strain evidence="2">Araruama</strain>
    </source>
</reference>
<sequence>MFRNTRSVVKGFPKRVVHLTSLDEITDETLFTQSNLELLEDLKLSDQKKQYKLENDPRIIWLADFLKNHKDRKCLLICCC</sequence>
<organism evidence="1 2">
    <name type="scientific">Candidatus Magnetoglobus multicellularis str. Araruama</name>
    <dbReference type="NCBI Taxonomy" id="890399"/>
    <lineage>
        <taxon>Bacteria</taxon>
        <taxon>Pseudomonadati</taxon>
        <taxon>Thermodesulfobacteriota</taxon>
        <taxon>Desulfobacteria</taxon>
        <taxon>Desulfobacterales</taxon>
        <taxon>Desulfobacteraceae</taxon>
        <taxon>Candidatus Magnetoglobus</taxon>
    </lineage>
</organism>
<gene>
    <name evidence="1" type="ORF">OMM_07327</name>
</gene>
<proteinExistence type="predicted"/>
<evidence type="ECO:0000313" key="2">
    <source>
        <dbReference type="Proteomes" id="UP000189670"/>
    </source>
</evidence>